<sequence length="802" mass="85448">MAIRQLNYRCAAAVTSALATLCLSSPCMAQELANADNDVKKEVPAPALKNTDQIQTVIITANKRKEDASKVPLSISVVGGDELEAQHINDFASATRAIPNISFSGGGGGGNAGNGPGLSNVEMRGVSSTAGSATVGIYLDDVSMTVGNAYSMGSAEPKFFDLDHIEVLRGPQGTLYGASSMGGTVKFISNQPNLQERSTSIAADVSSTSGGGINHTETAIFNEALIANELALRIGLQSAHKGGYINQVDPVSGATIAKGINSEDDEVARLAMKWAPTKNLAITPSLFYQKVKSGDIDVSYTKLADGTTLPNNETPKKIREPGIDTLIIPSLTINYASTIGDITSVTSYFKRTFSRTQDGTTVNVPFIASQVQNDPALTATVAGLTSAVYLDNAISQFSQEVRLASKSYDPSVSPFTWVIGAYAINTNTRIVDNEPVFGINAAFTQAGKDITSVTDLGPYAVTAGFPGDSSYHAYRTYHDAQQAIFGEGNYYFSPTVHFTTGLRFLQAKEVAFTDRSLFFTSDGTNNGIAKITQEITESKATPKFALTWEVNPSNTLYASAAEGFRVGGTNIAVPLGYCQMTTANPLSYQSDSLWSYEIGSKSRFLNNTLSMNAALFHIDWKNLQQQIYESACGYEFNVNVGNATSNGGEFEIKYKPTAQLVIDLAGGLTHATLSDSAGANSGITGAVKGASIYGVPKFNAALTGQYNFNFSEDKSGFLRAGAHWTGTSHGSLDPSSLDYQRPAYANVDASAGLKFESWDVSLYVNNIANSQKVIQRPMVQSQPSEVYRLTPRTIGFTVNGNL</sequence>
<feature type="domain" description="TonB-dependent receptor plug" evidence="15">
    <location>
        <begin position="68"/>
        <end position="184"/>
    </location>
</feature>
<reference evidence="16 17" key="1">
    <citation type="submission" date="2019-03" db="EMBL/GenBank/DDBJ databases">
        <title>Sapientia aquatica gen. nov., sp. nov., isolated from a crater lake.</title>
        <authorList>
            <person name="Felfoldi T."/>
            <person name="Szabo A."/>
            <person name="Toth E."/>
            <person name="Schumann P."/>
            <person name="Keki Z."/>
            <person name="Marialigeti K."/>
            <person name="Mathe I."/>
        </authorList>
    </citation>
    <scope>NUCLEOTIDE SEQUENCE [LARGE SCALE GENOMIC DNA]</scope>
    <source>
        <strain evidence="16 17">SA-152</strain>
    </source>
</reference>
<evidence type="ECO:0000256" key="11">
    <source>
        <dbReference type="PROSITE-ProRule" id="PRU01360"/>
    </source>
</evidence>
<protein>
    <submittedName>
        <fullName evidence="16">TonB-dependent receptor</fullName>
    </submittedName>
</protein>
<dbReference type="PANTHER" id="PTHR32552">
    <property type="entry name" value="FERRICHROME IRON RECEPTOR-RELATED"/>
    <property type="match status" value="1"/>
</dbReference>
<gene>
    <name evidence="16" type="ORF">E2I14_18565</name>
</gene>
<dbReference type="Proteomes" id="UP000294829">
    <property type="component" value="Unassembled WGS sequence"/>
</dbReference>
<evidence type="ECO:0000259" key="15">
    <source>
        <dbReference type="Pfam" id="PF07715"/>
    </source>
</evidence>
<dbReference type="GO" id="GO:0006826">
    <property type="term" value="P:iron ion transport"/>
    <property type="evidence" value="ECO:0007669"/>
    <property type="project" value="UniProtKB-KW"/>
</dbReference>
<evidence type="ECO:0000256" key="2">
    <source>
        <dbReference type="ARBA" id="ARBA00022448"/>
    </source>
</evidence>
<dbReference type="Pfam" id="PF07715">
    <property type="entry name" value="Plug"/>
    <property type="match status" value="1"/>
</dbReference>
<name>A0A4R5VN10_9BURK</name>
<evidence type="ECO:0000256" key="3">
    <source>
        <dbReference type="ARBA" id="ARBA00022452"/>
    </source>
</evidence>
<evidence type="ECO:0000313" key="16">
    <source>
        <dbReference type="EMBL" id="TDK59651.1"/>
    </source>
</evidence>
<keyword evidence="2 11" id="KW-0813">Transport</keyword>
<dbReference type="EMBL" id="SMYL01000020">
    <property type="protein sequence ID" value="TDK59651.1"/>
    <property type="molecule type" value="Genomic_DNA"/>
</dbReference>
<dbReference type="Gene3D" id="2.40.170.20">
    <property type="entry name" value="TonB-dependent receptor, beta-barrel domain"/>
    <property type="match status" value="1"/>
</dbReference>
<dbReference type="InterPro" id="IPR000531">
    <property type="entry name" value="Beta-barrel_TonB"/>
</dbReference>
<dbReference type="SUPFAM" id="SSF56935">
    <property type="entry name" value="Porins"/>
    <property type="match status" value="1"/>
</dbReference>
<comment type="caution">
    <text evidence="16">The sequence shown here is derived from an EMBL/GenBank/DDBJ whole genome shotgun (WGS) entry which is preliminary data.</text>
</comment>
<comment type="similarity">
    <text evidence="11 12">Belongs to the TonB-dependent receptor family.</text>
</comment>
<dbReference type="RefSeq" id="WP_133331334.1">
    <property type="nucleotide sequence ID" value="NZ_SMYL01000020.1"/>
</dbReference>
<dbReference type="GO" id="GO:0009279">
    <property type="term" value="C:cell outer membrane"/>
    <property type="evidence" value="ECO:0007669"/>
    <property type="project" value="UniProtKB-SubCell"/>
</dbReference>
<evidence type="ECO:0000256" key="8">
    <source>
        <dbReference type="ARBA" id="ARBA00023077"/>
    </source>
</evidence>
<keyword evidence="13" id="KW-0732">Signal</keyword>
<keyword evidence="16" id="KW-0675">Receptor</keyword>
<keyword evidence="3 11" id="KW-1134">Transmembrane beta strand</keyword>
<evidence type="ECO:0000313" key="17">
    <source>
        <dbReference type="Proteomes" id="UP000294829"/>
    </source>
</evidence>
<evidence type="ECO:0000256" key="9">
    <source>
        <dbReference type="ARBA" id="ARBA00023136"/>
    </source>
</evidence>
<keyword evidence="9 11" id="KW-0472">Membrane</keyword>
<keyword evidence="5 11" id="KW-0812">Transmembrane</keyword>
<proteinExistence type="inferred from homology"/>
<comment type="subcellular location">
    <subcellularLocation>
        <location evidence="1 11">Cell outer membrane</location>
        <topology evidence="1 11">Multi-pass membrane protein</topology>
    </subcellularLocation>
</comment>
<feature type="chain" id="PRO_5020185126" evidence="13">
    <location>
        <begin position="30"/>
        <end position="802"/>
    </location>
</feature>
<keyword evidence="17" id="KW-1185">Reference proteome</keyword>
<keyword evidence="4" id="KW-0410">Iron transport</keyword>
<evidence type="ECO:0000256" key="4">
    <source>
        <dbReference type="ARBA" id="ARBA00022496"/>
    </source>
</evidence>
<organism evidence="16 17">
    <name type="scientific">Sapientia aquatica</name>
    <dbReference type="NCBI Taxonomy" id="1549640"/>
    <lineage>
        <taxon>Bacteria</taxon>
        <taxon>Pseudomonadati</taxon>
        <taxon>Pseudomonadota</taxon>
        <taxon>Betaproteobacteria</taxon>
        <taxon>Burkholderiales</taxon>
        <taxon>Oxalobacteraceae</taxon>
        <taxon>Sapientia</taxon>
    </lineage>
</organism>
<keyword evidence="8 12" id="KW-0798">TonB box</keyword>
<dbReference type="AlphaFoldDB" id="A0A4R5VN10"/>
<dbReference type="Pfam" id="PF00593">
    <property type="entry name" value="TonB_dep_Rec_b-barrel"/>
    <property type="match status" value="1"/>
</dbReference>
<accession>A0A4R5VN10</accession>
<keyword evidence="10 11" id="KW-0998">Cell outer membrane</keyword>
<keyword evidence="7" id="KW-0406">Ion transport</keyword>
<evidence type="ECO:0000256" key="10">
    <source>
        <dbReference type="ARBA" id="ARBA00023237"/>
    </source>
</evidence>
<evidence type="ECO:0000256" key="13">
    <source>
        <dbReference type="SAM" id="SignalP"/>
    </source>
</evidence>
<dbReference type="InterPro" id="IPR039426">
    <property type="entry name" value="TonB-dep_rcpt-like"/>
</dbReference>
<feature type="signal peptide" evidence="13">
    <location>
        <begin position="1"/>
        <end position="29"/>
    </location>
</feature>
<evidence type="ECO:0000256" key="12">
    <source>
        <dbReference type="RuleBase" id="RU003357"/>
    </source>
</evidence>
<evidence type="ECO:0000256" key="1">
    <source>
        <dbReference type="ARBA" id="ARBA00004571"/>
    </source>
</evidence>
<feature type="domain" description="TonB-dependent receptor-like beta-barrel" evidence="14">
    <location>
        <begin position="388"/>
        <end position="767"/>
    </location>
</feature>
<evidence type="ECO:0000256" key="7">
    <source>
        <dbReference type="ARBA" id="ARBA00023065"/>
    </source>
</evidence>
<dbReference type="InterPro" id="IPR012910">
    <property type="entry name" value="Plug_dom"/>
</dbReference>
<evidence type="ECO:0000259" key="14">
    <source>
        <dbReference type="Pfam" id="PF00593"/>
    </source>
</evidence>
<dbReference type="PROSITE" id="PS52016">
    <property type="entry name" value="TONB_DEPENDENT_REC_3"/>
    <property type="match status" value="1"/>
</dbReference>
<keyword evidence="6" id="KW-0408">Iron</keyword>
<evidence type="ECO:0000256" key="6">
    <source>
        <dbReference type="ARBA" id="ARBA00023004"/>
    </source>
</evidence>
<dbReference type="PANTHER" id="PTHR32552:SF81">
    <property type="entry name" value="TONB-DEPENDENT OUTER MEMBRANE RECEPTOR"/>
    <property type="match status" value="1"/>
</dbReference>
<dbReference type="InterPro" id="IPR036942">
    <property type="entry name" value="Beta-barrel_TonB_sf"/>
</dbReference>
<evidence type="ECO:0000256" key="5">
    <source>
        <dbReference type="ARBA" id="ARBA00022692"/>
    </source>
</evidence>
<dbReference type="OrthoDB" id="8538693at2"/>